<evidence type="ECO:0000313" key="2">
    <source>
        <dbReference type="Proteomes" id="UP000283513"/>
    </source>
</evidence>
<dbReference type="Proteomes" id="UP000283513">
    <property type="component" value="Unassembled WGS sequence"/>
</dbReference>
<gene>
    <name evidence="1" type="ORF">DW856_17220</name>
</gene>
<accession>A0A413YWW6</accession>
<dbReference type="EMBL" id="QSHO01000020">
    <property type="protein sequence ID" value="RHC13533.1"/>
    <property type="molecule type" value="Genomic_DNA"/>
</dbReference>
<dbReference type="PANTHER" id="PTHR39337:SF1">
    <property type="entry name" value="BLR5642 PROTEIN"/>
    <property type="match status" value="1"/>
</dbReference>
<name>A0A413YWW6_9FIRM</name>
<reference evidence="1 2" key="1">
    <citation type="submission" date="2018-08" db="EMBL/GenBank/DDBJ databases">
        <title>A genome reference for cultivated species of the human gut microbiota.</title>
        <authorList>
            <person name="Zou Y."/>
            <person name="Xue W."/>
            <person name="Luo G."/>
        </authorList>
    </citation>
    <scope>NUCLEOTIDE SEQUENCE [LARGE SCALE GENOMIC DNA]</scope>
    <source>
        <strain evidence="1 2">AM37-1AC</strain>
    </source>
</reference>
<proteinExistence type="predicted"/>
<dbReference type="Pfam" id="PF04343">
    <property type="entry name" value="DUF488"/>
    <property type="match status" value="1"/>
</dbReference>
<sequence length="210" mass="24128">MKGLYTIGHSRHTMEYFISLLKKYNINYLLDVRSIPYSSHAEQFNKENIMAALKTAGINYSPMGNYFGARPVEKELYNREGYLDFEKVAKSVRFNKGMDNVILGLHRGNRIALMCTEKDPIDCHRAIMVARAFDVRGIKVSHILPNGSILTQRGLDDRLLEMFFPDRGQISFFDDISDTSDTELIIQAYRKRNEQIGYRISSGKTDMVIV</sequence>
<dbReference type="PANTHER" id="PTHR39337">
    <property type="entry name" value="BLR5642 PROTEIN"/>
    <property type="match status" value="1"/>
</dbReference>
<organism evidence="1 2">
    <name type="scientific">Roseburia intestinalis</name>
    <dbReference type="NCBI Taxonomy" id="166486"/>
    <lineage>
        <taxon>Bacteria</taxon>
        <taxon>Bacillati</taxon>
        <taxon>Bacillota</taxon>
        <taxon>Clostridia</taxon>
        <taxon>Lachnospirales</taxon>
        <taxon>Lachnospiraceae</taxon>
        <taxon>Roseburia</taxon>
    </lineage>
</organism>
<evidence type="ECO:0000313" key="1">
    <source>
        <dbReference type="EMBL" id="RHC13533.1"/>
    </source>
</evidence>
<comment type="caution">
    <text evidence="1">The sequence shown here is derived from an EMBL/GenBank/DDBJ whole genome shotgun (WGS) entry which is preliminary data.</text>
</comment>
<dbReference type="InterPro" id="IPR007438">
    <property type="entry name" value="DUF488"/>
</dbReference>
<dbReference type="RefSeq" id="WP_118599128.1">
    <property type="nucleotide sequence ID" value="NZ_QSHO01000020.1"/>
</dbReference>
<protein>
    <submittedName>
        <fullName evidence="1">DUF488 domain-containing protein</fullName>
    </submittedName>
</protein>
<dbReference type="AlphaFoldDB" id="A0A413YWW6"/>